<evidence type="ECO:0000313" key="1">
    <source>
        <dbReference type="EMBL" id="CAG8468010.1"/>
    </source>
</evidence>
<dbReference type="AlphaFoldDB" id="A0A9N8VVN7"/>
<organism evidence="1 2">
    <name type="scientific">Racocetra fulgida</name>
    <dbReference type="NCBI Taxonomy" id="60492"/>
    <lineage>
        <taxon>Eukaryota</taxon>
        <taxon>Fungi</taxon>
        <taxon>Fungi incertae sedis</taxon>
        <taxon>Mucoromycota</taxon>
        <taxon>Glomeromycotina</taxon>
        <taxon>Glomeromycetes</taxon>
        <taxon>Diversisporales</taxon>
        <taxon>Gigasporaceae</taxon>
        <taxon>Racocetra</taxon>
    </lineage>
</organism>
<sequence length="99" mass="11535">MIENKALNLESLKTIVIIVVTKKKKVTTVRIILTTLTEIKEIELDYCEHCGSTDHVRKEECTEIKLLKEQQARKCKCDQIKVQVAIQQDFETSKRKRMS</sequence>
<comment type="caution">
    <text evidence="1">The sequence shown here is derived from an EMBL/GenBank/DDBJ whole genome shotgun (WGS) entry which is preliminary data.</text>
</comment>
<gene>
    <name evidence="1" type="ORF">RFULGI_LOCUS987</name>
</gene>
<accession>A0A9N8VVN7</accession>
<proteinExistence type="predicted"/>
<name>A0A9N8VVN7_9GLOM</name>
<protein>
    <submittedName>
        <fullName evidence="1">7961_t:CDS:1</fullName>
    </submittedName>
</protein>
<dbReference type="Proteomes" id="UP000789396">
    <property type="component" value="Unassembled WGS sequence"/>
</dbReference>
<evidence type="ECO:0000313" key="2">
    <source>
        <dbReference type="Proteomes" id="UP000789396"/>
    </source>
</evidence>
<reference evidence="1" key="1">
    <citation type="submission" date="2021-06" db="EMBL/GenBank/DDBJ databases">
        <authorList>
            <person name="Kallberg Y."/>
            <person name="Tangrot J."/>
            <person name="Rosling A."/>
        </authorList>
    </citation>
    <scope>NUCLEOTIDE SEQUENCE</scope>
    <source>
        <strain evidence="1">IN212</strain>
    </source>
</reference>
<dbReference type="EMBL" id="CAJVPZ010000524">
    <property type="protein sequence ID" value="CAG8468010.1"/>
    <property type="molecule type" value="Genomic_DNA"/>
</dbReference>
<keyword evidence="2" id="KW-1185">Reference proteome</keyword>